<evidence type="ECO:0000313" key="3">
    <source>
        <dbReference type="EMBL" id="GMN52041.1"/>
    </source>
</evidence>
<organism evidence="3 4">
    <name type="scientific">Ficus carica</name>
    <name type="common">Common fig</name>
    <dbReference type="NCBI Taxonomy" id="3494"/>
    <lineage>
        <taxon>Eukaryota</taxon>
        <taxon>Viridiplantae</taxon>
        <taxon>Streptophyta</taxon>
        <taxon>Embryophyta</taxon>
        <taxon>Tracheophyta</taxon>
        <taxon>Spermatophyta</taxon>
        <taxon>Magnoliopsida</taxon>
        <taxon>eudicotyledons</taxon>
        <taxon>Gunneridae</taxon>
        <taxon>Pentapetalae</taxon>
        <taxon>rosids</taxon>
        <taxon>fabids</taxon>
        <taxon>Rosales</taxon>
        <taxon>Moraceae</taxon>
        <taxon>Ficeae</taxon>
        <taxon>Ficus</taxon>
    </lineage>
</organism>
<protein>
    <submittedName>
        <fullName evidence="3">Uncharacterized protein</fullName>
    </submittedName>
</protein>
<dbReference type="EMBL" id="BTGU01000040">
    <property type="protein sequence ID" value="GMN52041.1"/>
    <property type="molecule type" value="Genomic_DNA"/>
</dbReference>
<keyword evidence="2" id="KW-1133">Transmembrane helix</keyword>
<keyword evidence="2" id="KW-0812">Transmembrane</keyword>
<dbReference type="Gramene" id="FCD_00024957-RA">
    <property type="protein sequence ID" value="FCD_00024957-RA:cds"/>
    <property type="gene ID" value="FCD_00024957"/>
</dbReference>
<feature type="compositionally biased region" description="Polar residues" evidence="1">
    <location>
        <begin position="1"/>
        <end position="13"/>
    </location>
</feature>
<proteinExistence type="predicted"/>
<comment type="caution">
    <text evidence="3">The sequence shown here is derived from an EMBL/GenBank/DDBJ whole genome shotgun (WGS) entry which is preliminary data.</text>
</comment>
<keyword evidence="2" id="KW-0472">Membrane</keyword>
<reference evidence="3" key="1">
    <citation type="submission" date="2023-07" db="EMBL/GenBank/DDBJ databases">
        <title>draft genome sequence of fig (Ficus carica).</title>
        <authorList>
            <person name="Takahashi T."/>
            <person name="Nishimura K."/>
        </authorList>
    </citation>
    <scope>NUCLEOTIDE SEQUENCE</scope>
</reference>
<dbReference type="Proteomes" id="UP001187192">
    <property type="component" value="Unassembled WGS sequence"/>
</dbReference>
<gene>
    <name evidence="3" type="ORF">TIFTF001_021194</name>
</gene>
<accession>A0AA88AYP1</accession>
<keyword evidence="4" id="KW-1185">Reference proteome</keyword>
<evidence type="ECO:0000313" key="4">
    <source>
        <dbReference type="Proteomes" id="UP001187192"/>
    </source>
</evidence>
<dbReference type="AlphaFoldDB" id="A0AA88AYP1"/>
<sequence>MGTQYQLVDNGNGNMEFEPYRPPHESDVGEEISSSFKWAVAGDVVTGLVGTVAFIWVMYAIIDCVQKLIKVVPALCQSSSQ</sequence>
<evidence type="ECO:0000256" key="2">
    <source>
        <dbReference type="SAM" id="Phobius"/>
    </source>
</evidence>
<name>A0AA88AYP1_FICCA</name>
<evidence type="ECO:0000256" key="1">
    <source>
        <dbReference type="SAM" id="MobiDB-lite"/>
    </source>
</evidence>
<feature type="compositionally biased region" description="Basic and acidic residues" evidence="1">
    <location>
        <begin position="18"/>
        <end position="27"/>
    </location>
</feature>
<feature type="region of interest" description="Disordered" evidence="1">
    <location>
        <begin position="1"/>
        <end position="28"/>
    </location>
</feature>
<feature type="transmembrane region" description="Helical" evidence="2">
    <location>
        <begin position="38"/>
        <end position="62"/>
    </location>
</feature>